<dbReference type="EMBL" id="BRXU01000001">
    <property type="protein sequence ID" value="GLC48302.1"/>
    <property type="molecule type" value="Genomic_DNA"/>
</dbReference>
<feature type="region of interest" description="Disordered" evidence="1">
    <location>
        <begin position="112"/>
        <end position="150"/>
    </location>
</feature>
<sequence length="666" mass="69202">MVNTNVAAALRSLFGKETDSDCVIIFRRAQCEGPTPNRLAGDGGCGETAAVSSAIGSSAAVSGSRSSPSSHTVGPAGAPQSEPQDRPDILGDPLPGHKIVLRHASEMFRAQLDWPTTNDTRTTVADNGHGDGHASGAADHPAAASASGCGAPPCNCTKTCYSSRGGGPRQQQPQRAQLVVPLSGEDELPSARAALEFAYSGQLRPGCTVRETLGVRRQAAYLQIDGCTAACDVKLLELMAQRDKDAVNGVGISSGRASVTAVTAAAAAAAALELYDCVRLWPDPDNEPDFTAVVAAARRLLVSYFRDALSVLNSPARLRRLLALPPVGLAALLESEEFGTDCESSVLLMLATWVNANSSRAGGGGAAADLHTRVALSRRVRLALVSRPHLTFLLSTLALAFEKSSAAGGEGAAAAAESGGGAAAAAWLPLTVLDAALLGRYAAADPTERAALTASVSHLYDFESPAFSLTPRPQCLPAAGRTLTWCVRQHDLLAQLEEPLDGGHLGVGAVIGDAAEFRDRFVWGGFEWTLVLMHYNRDHAAMLGMFCHLPSAFQIQDPNPLYYTLPSTVGSHVLLTVHVWEGGVQREVPVDSTAPSTCRLSSGVGWVWPKALPLQPQPVTAAAAAASNGGRAGGDGGGRQAAVAAWSRYLHGGHITGSLRLLAPPV</sequence>
<dbReference type="Proteomes" id="UP001165080">
    <property type="component" value="Unassembled WGS sequence"/>
</dbReference>
<gene>
    <name evidence="2" type="primary">PLEST000852</name>
    <name evidence="2" type="ORF">PLESTB_000081400</name>
</gene>
<dbReference type="AlphaFoldDB" id="A0A9W6BA12"/>
<feature type="compositionally biased region" description="Low complexity" evidence="1">
    <location>
        <begin position="56"/>
        <end position="70"/>
    </location>
</feature>
<comment type="caution">
    <text evidence="2">The sequence shown here is derived from an EMBL/GenBank/DDBJ whole genome shotgun (WGS) entry which is preliminary data.</text>
</comment>
<name>A0A9W6BA12_9CHLO</name>
<organism evidence="2 3">
    <name type="scientific">Pleodorina starrii</name>
    <dbReference type="NCBI Taxonomy" id="330485"/>
    <lineage>
        <taxon>Eukaryota</taxon>
        <taxon>Viridiplantae</taxon>
        <taxon>Chlorophyta</taxon>
        <taxon>core chlorophytes</taxon>
        <taxon>Chlorophyceae</taxon>
        <taxon>CS clade</taxon>
        <taxon>Chlamydomonadales</taxon>
        <taxon>Volvocaceae</taxon>
        <taxon>Pleodorina</taxon>
    </lineage>
</organism>
<feature type="region of interest" description="Disordered" evidence="1">
    <location>
        <begin position="56"/>
        <end position="96"/>
    </location>
</feature>
<keyword evidence="3" id="KW-1185">Reference proteome</keyword>
<reference evidence="2 3" key="1">
    <citation type="journal article" date="2023" name="Commun. Biol.">
        <title>Reorganization of the ancestral sex-determining regions during the evolution of trioecy in Pleodorina starrii.</title>
        <authorList>
            <person name="Takahashi K."/>
            <person name="Suzuki S."/>
            <person name="Kawai-Toyooka H."/>
            <person name="Yamamoto K."/>
            <person name="Hamaji T."/>
            <person name="Ootsuki R."/>
            <person name="Yamaguchi H."/>
            <person name="Kawachi M."/>
            <person name="Higashiyama T."/>
            <person name="Nozaki H."/>
        </authorList>
    </citation>
    <scope>NUCLEOTIDE SEQUENCE [LARGE SCALE GENOMIC DNA]</scope>
    <source>
        <strain evidence="2 3">NIES-4479</strain>
    </source>
</reference>
<evidence type="ECO:0000256" key="1">
    <source>
        <dbReference type="SAM" id="MobiDB-lite"/>
    </source>
</evidence>
<feature type="compositionally biased region" description="Low complexity" evidence="1">
    <location>
        <begin position="134"/>
        <end position="150"/>
    </location>
</feature>
<evidence type="ECO:0000313" key="2">
    <source>
        <dbReference type="EMBL" id="GLC48302.1"/>
    </source>
</evidence>
<proteinExistence type="predicted"/>
<accession>A0A9W6BA12</accession>
<evidence type="ECO:0008006" key="4">
    <source>
        <dbReference type="Google" id="ProtNLM"/>
    </source>
</evidence>
<protein>
    <recommendedName>
        <fullName evidence="4">BACK domain-containing protein</fullName>
    </recommendedName>
</protein>
<feature type="compositionally biased region" description="Polar residues" evidence="1">
    <location>
        <begin position="114"/>
        <end position="124"/>
    </location>
</feature>
<evidence type="ECO:0000313" key="3">
    <source>
        <dbReference type="Proteomes" id="UP001165080"/>
    </source>
</evidence>